<evidence type="ECO:0000256" key="9">
    <source>
        <dbReference type="SAM" id="Phobius"/>
    </source>
</evidence>
<comment type="similarity">
    <text evidence="2 8">Belongs to the cytochrome P450 family.</text>
</comment>
<dbReference type="OrthoDB" id="2789670at2759"/>
<comment type="caution">
    <text evidence="10">The sequence shown here is derived from an EMBL/GenBank/DDBJ whole genome shotgun (WGS) entry which is preliminary data.</text>
</comment>
<evidence type="ECO:0000313" key="11">
    <source>
        <dbReference type="Proteomes" id="UP001152320"/>
    </source>
</evidence>
<proteinExistence type="inferred from homology"/>
<dbReference type="SUPFAM" id="SSF48264">
    <property type="entry name" value="Cytochrome P450"/>
    <property type="match status" value="1"/>
</dbReference>
<dbReference type="PANTHER" id="PTHR24300">
    <property type="entry name" value="CYTOCHROME P450 508A4-RELATED"/>
    <property type="match status" value="1"/>
</dbReference>
<dbReference type="PROSITE" id="PS00086">
    <property type="entry name" value="CYTOCHROME_P450"/>
    <property type="match status" value="1"/>
</dbReference>
<dbReference type="FunFam" id="1.10.630.10:FF:000036">
    <property type="entry name" value="CYtochrome P450 family"/>
    <property type="match status" value="1"/>
</dbReference>
<dbReference type="GO" id="GO:0004497">
    <property type="term" value="F:monooxygenase activity"/>
    <property type="evidence" value="ECO:0007669"/>
    <property type="project" value="UniProtKB-KW"/>
</dbReference>
<keyword evidence="9" id="KW-0472">Membrane</keyword>
<keyword evidence="9" id="KW-0812">Transmembrane</keyword>
<gene>
    <name evidence="10" type="ORF">HOLleu_23454</name>
</gene>
<protein>
    <submittedName>
        <fullName evidence="10">Cytochrome P450 2J2</fullName>
    </submittedName>
</protein>
<organism evidence="10 11">
    <name type="scientific">Holothuria leucospilota</name>
    <name type="common">Black long sea cucumber</name>
    <name type="synonym">Mertensiothuria leucospilota</name>
    <dbReference type="NCBI Taxonomy" id="206669"/>
    <lineage>
        <taxon>Eukaryota</taxon>
        <taxon>Metazoa</taxon>
        <taxon>Echinodermata</taxon>
        <taxon>Eleutherozoa</taxon>
        <taxon>Echinozoa</taxon>
        <taxon>Holothuroidea</taxon>
        <taxon>Aspidochirotacea</taxon>
        <taxon>Aspidochirotida</taxon>
        <taxon>Holothuriidae</taxon>
        <taxon>Holothuria</taxon>
    </lineage>
</organism>
<dbReference type="Pfam" id="PF00067">
    <property type="entry name" value="p450"/>
    <property type="match status" value="1"/>
</dbReference>
<evidence type="ECO:0000256" key="4">
    <source>
        <dbReference type="ARBA" id="ARBA00023002"/>
    </source>
</evidence>
<dbReference type="EMBL" id="JAIZAY010000011">
    <property type="protein sequence ID" value="KAJ8033271.1"/>
    <property type="molecule type" value="Genomic_DNA"/>
</dbReference>
<evidence type="ECO:0000256" key="2">
    <source>
        <dbReference type="ARBA" id="ARBA00010617"/>
    </source>
</evidence>
<dbReference type="PRINTS" id="PR00463">
    <property type="entry name" value="EP450I"/>
</dbReference>
<evidence type="ECO:0000256" key="8">
    <source>
        <dbReference type="RuleBase" id="RU000461"/>
    </source>
</evidence>
<dbReference type="InterPro" id="IPR002401">
    <property type="entry name" value="Cyt_P450_E_grp-I"/>
</dbReference>
<keyword evidence="6 8" id="KW-0503">Monooxygenase</keyword>
<name>A0A9Q1H5N9_HOLLE</name>
<evidence type="ECO:0000256" key="7">
    <source>
        <dbReference type="PIRSR" id="PIRSR602401-1"/>
    </source>
</evidence>
<keyword evidence="3 7" id="KW-0479">Metal-binding</keyword>
<feature type="binding site" description="axial binding residue" evidence="7">
    <location>
        <position position="436"/>
    </location>
    <ligand>
        <name>heme</name>
        <dbReference type="ChEBI" id="CHEBI:30413"/>
    </ligand>
    <ligandPart>
        <name>Fe</name>
        <dbReference type="ChEBI" id="CHEBI:18248"/>
    </ligandPart>
</feature>
<dbReference type="GO" id="GO:0020037">
    <property type="term" value="F:heme binding"/>
    <property type="evidence" value="ECO:0007669"/>
    <property type="project" value="InterPro"/>
</dbReference>
<dbReference type="AlphaFoldDB" id="A0A9Q1H5N9"/>
<evidence type="ECO:0000256" key="1">
    <source>
        <dbReference type="ARBA" id="ARBA00001971"/>
    </source>
</evidence>
<evidence type="ECO:0000256" key="3">
    <source>
        <dbReference type="ARBA" id="ARBA00022723"/>
    </source>
</evidence>
<reference evidence="10" key="1">
    <citation type="submission" date="2021-10" db="EMBL/GenBank/DDBJ databases">
        <title>Tropical sea cucumber genome reveals ecological adaptation and Cuvierian tubules defense mechanism.</title>
        <authorList>
            <person name="Chen T."/>
        </authorList>
    </citation>
    <scope>NUCLEOTIDE SEQUENCE</scope>
    <source>
        <strain evidence="10">Nanhai2018</strain>
        <tissue evidence="10">Muscle</tissue>
    </source>
</reference>
<keyword evidence="9" id="KW-1133">Transmembrane helix</keyword>
<dbReference type="Proteomes" id="UP001152320">
    <property type="component" value="Chromosome 11"/>
</dbReference>
<evidence type="ECO:0000256" key="5">
    <source>
        <dbReference type="ARBA" id="ARBA00023004"/>
    </source>
</evidence>
<keyword evidence="7 8" id="KW-0349">Heme</keyword>
<sequence>MASIELITVIGLILITYICIHIFCRSKKDHDLFKPIPGPFALPIIGNLIDIYRAGYQIEELMVKWAKEYGRVFRIKFGPKNIYVLNDFQLISDAFHHVGIQARPEQKVPMKIFGPGTGIAFANGEVWKEHRRTILNGFRKFGLGQGPLEEKISEEANKLTKAIHRFNGQPMDVSNTFSKASCNIISSLLFDKQLEHDSPILKNDVSHVLNSISSAGPAGLFSTSSLFAYLRPGKIFLEANKNMKKNLDASINQHLQKDNSSYCDLVDVYLERLQETGGPDVPFSKTNLTWFVRDLYIAGTETVSSILRWATLLLMTHPEVQRRCQAELDEVVGRERYPTLADRTNLPYLNATMLEIFRFGDISPLGVNHLATADVDLSGYRIPKGSLVISNTHALMTDPSRWPEPEAFRPERHLDKAGNFVKAKEIIPFGIGRRACVGEKLARTEYFLWLSRLLHQFHFQLPDDGSPVPNIHKGRTGVVRMAPPFRVRFKPRGL</sequence>
<dbReference type="InterPro" id="IPR050182">
    <property type="entry name" value="Cytochrome_P450_fam2"/>
</dbReference>
<dbReference type="GO" id="GO:0005506">
    <property type="term" value="F:iron ion binding"/>
    <property type="evidence" value="ECO:0007669"/>
    <property type="project" value="InterPro"/>
</dbReference>
<keyword evidence="5 7" id="KW-0408">Iron</keyword>
<comment type="cofactor">
    <cofactor evidence="1 7">
        <name>heme</name>
        <dbReference type="ChEBI" id="CHEBI:30413"/>
    </cofactor>
</comment>
<evidence type="ECO:0000256" key="6">
    <source>
        <dbReference type="ARBA" id="ARBA00023033"/>
    </source>
</evidence>
<keyword evidence="4 8" id="KW-0560">Oxidoreductase</keyword>
<dbReference type="InterPro" id="IPR001128">
    <property type="entry name" value="Cyt_P450"/>
</dbReference>
<dbReference type="PRINTS" id="PR00385">
    <property type="entry name" value="P450"/>
</dbReference>
<dbReference type="GO" id="GO:0016705">
    <property type="term" value="F:oxidoreductase activity, acting on paired donors, with incorporation or reduction of molecular oxygen"/>
    <property type="evidence" value="ECO:0007669"/>
    <property type="project" value="InterPro"/>
</dbReference>
<keyword evidence="11" id="KW-1185">Reference proteome</keyword>
<feature type="transmembrane region" description="Helical" evidence="9">
    <location>
        <begin position="6"/>
        <end position="24"/>
    </location>
</feature>
<evidence type="ECO:0000313" key="10">
    <source>
        <dbReference type="EMBL" id="KAJ8033271.1"/>
    </source>
</evidence>
<dbReference type="InterPro" id="IPR017972">
    <property type="entry name" value="Cyt_P450_CS"/>
</dbReference>
<accession>A0A9Q1H5N9</accession>
<dbReference type="InterPro" id="IPR036396">
    <property type="entry name" value="Cyt_P450_sf"/>
</dbReference>
<dbReference type="Gene3D" id="1.10.630.10">
    <property type="entry name" value="Cytochrome P450"/>
    <property type="match status" value="1"/>
</dbReference>